<evidence type="ECO:0000313" key="2">
    <source>
        <dbReference type="Proteomes" id="UP000273619"/>
    </source>
</evidence>
<accession>A0A160SWZ3</accession>
<evidence type="ECO:0000313" key="1">
    <source>
        <dbReference type="EMBL" id="CUR50713.1"/>
    </source>
</evidence>
<sequence length="191" mass="22049">MFPQRYNRTNFVTNAVAVKILAAMEAALEDGLQHYVENKRGQRWLRVCIRPVDGSDSRFTFEFHAGNGQEVGHLILQALFVWSSENERRFSTLIAQLYRLTTHPYTLARQKEAQALLDKADKERRDWLKARGVTHSFKAPGGITYLGRWARNWLGRKQFIAIADAQGREFFKPFKLDKEALWYGAVQGVFA</sequence>
<name>A0A160SWZ3_9CAUD</name>
<dbReference type="Proteomes" id="UP000273619">
    <property type="component" value="Segment"/>
</dbReference>
<reference evidence="2" key="1">
    <citation type="submission" date="2015-10" db="EMBL/GenBank/DDBJ databases">
        <authorList>
            <person name="Millard A."/>
        </authorList>
    </citation>
    <scope>NUCLEOTIDE SEQUENCE [LARGE SCALE GENOMIC DNA]</scope>
</reference>
<proteinExistence type="predicted"/>
<protein>
    <submittedName>
        <fullName evidence="1">Uncharacterized protein</fullName>
    </submittedName>
</protein>
<keyword evidence="2" id="KW-1185">Reference proteome</keyword>
<organism evidence="1 2">
    <name type="scientific">Pseudomonas phage shl2</name>
    <dbReference type="NCBI Taxonomy" id="1729933"/>
    <lineage>
        <taxon>Viruses</taxon>
        <taxon>Duplodnaviria</taxon>
        <taxon>Heunggongvirae</taxon>
        <taxon>Uroviricota</taxon>
        <taxon>Caudoviricetes</taxon>
        <taxon>Autographivirales</taxon>
        <taxon>Autotranscriptaviridae</taxon>
        <taxon>Studiervirinae</taxon>
        <taxon>Hennigervirus</taxon>
        <taxon>Hennigervirus shl2</taxon>
        <taxon>Ghunavirus shl2</taxon>
    </lineage>
</organism>
<gene>
    <name evidence="1" type="ORF">SHL_00023</name>
</gene>
<dbReference type="EMBL" id="LN889756">
    <property type="protein sequence ID" value="CUR50713.1"/>
    <property type="molecule type" value="Genomic_DNA"/>
</dbReference>